<evidence type="ECO:0000313" key="1">
    <source>
        <dbReference type="EMBL" id="KAH7677123.1"/>
    </source>
</evidence>
<accession>A0ACB7VS42</accession>
<dbReference type="Proteomes" id="UP000827976">
    <property type="component" value="Chromosome 7"/>
</dbReference>
<name>A0ACB7VS42_DIOAL</name>
<proteinExistence type="predicted"/>
<reference evidence="2" key="1">
    <citation type="journal article" date="2022" name="Nat. Commun.">
        <title>Chromosome evolution and the genetic basis of agronomically important traits in greater yam.</title>
        <authorList>
            <person name="Bredeson J.V."/>
            <person name="Lyons J.B."/>
            <person name="Oniyinde I.O."/>
            <person name="Okereke N.R."/>
            <person name="Kolade O."/>
            <person name="Nnabue I."/>
            <person name="Nwadili C.O."/>
            <person name="Hribova E."/>
            <person name="Parker M."/>
            <person name="Nwogha J."/>
            <person name="Shu S."/>
            <person name="Carlson J."/>
            <person name="Kariba R."/>
            <person name="Muthemba S."/>
            <person name="Knop K."/>
            <person name="Barton G.J."/>
            <person name="Sherwood A.V."/>
            <person name="Lopez-Montes A."/>
            <person name="Asiedu R."/>
            <person name="Jamnadass R."/>
            <person name="Muchugi A."/>
            <person name="Goodstein D."/>
            <person name="Egesi C.N."/>
            <person name="Featherston J."/>
            <person name="Asfaw A."/>
            <person name="Simpson G.G."/>
            <person name="Dolezel J."/>
            <person name="Hendre P.S."/>
            <person name="Van Deynze A."/>
            <person name="Kumar P.L."/>
            <person name="Obidiegwu J.E."/>
            <person name="Bhattacharjee R."/>
            <person name="Rokhsar D.S."/>
        </authorList>
    </citation>
    <scope>NUCLEOTIDE SEQUENCE [LARGE SCALE GENOMIC DNA]</scope>
    <source>
        <strain evidence="2">cv. TDa95/00328</strain>
    </source>
</reference>
<keyword evidence="1" id="KW-0560">Oxidoreductase</keyword>
<protein>
    <submittedName>
        <fullName evidence="1">Polyphenol oxidase protein</fullName>
        <ecNumber evidence="1">1.14.18.1</ecNumber>
    </submittedName>
</protein>
<sequence length="584" mass="66185">MSLYFHSPSPSACPLEYHPDSKHALPSRSSRIRCALNNNDMQSPLSSPPIKVDRRDMLLGLGGLYGATTGMNAHADPIMPPDPSSHYSCKLAVEDNFPRCSEFLQCCPPYQDQNVEVTDYTFPKTSLRVRRPIQDVANDSEYMEKYKTAIQKMKALPETDPRNFIQQSKIHCAYCNEALPKKCDPNATISVHNSWIFLPWHRYYLHFFERILGKLIGDDTFALPYWNFDNPNGMTIPSIFTDPDSPLYDDRRDTGHYPPKIVDYKYKYTDRDVTDDALIAENLAYMSTTFKEGVPLPELFMGDSLRAMENPSNTSPGQMEVIHNSIHMWVGESKVPHRDMGTFVTAARDCIFYALHANVDRLWSFYRALRSNRYEFKDRDWLDATFIFFNEDGQVVRVKIEDSLNASKLCYTYKESPAPWLGQVAKKKTKVKIPGSQVQVNEFGSERKELDKAIQVLVKRPKKSRSKSEKENEGEVLFIQDIIVSDGKKARFDVYIDAPAAPDRASADNIGEFAGSFVKLPDTEQAAKASKDKKRLLKLGISSILEDFGIEDADNIVVTIVPQFGSVSIGGVFIKLIKTDVNSV</sequence>
<keyword evidence="2" id="KW-1185">Reference proteome</keyword>
<organism evidence="1 2">
    <name type="scientific">Dioscorea alata</name>
    <name type="common">Purple yam</name>
    <dbReference type="NCBI Taxonomy" id="55571"/>
    <lineage>
        <taxon>Eukaryota</taxon>
        <taxon>Viridiplantae</taxon>
        <taxon>Streptophyta</taxon>
        <taxon>Embryophyta</taxon>
        <taxon>Tracheophyta</taxon>
        <taxon>Spermatophyta</taxon>
        <taxon>Magnoliopsida</taxon>
        <taxon>Liliopsida</taxon>
        <taxon>Dioscoreales</taxon>
        <taxon>Dioscoreaceae</taxon>
        <taxon>Dioscorea</taxon>
    </lineage>
</organism>
<comment type="caution">
    <text evidence="1">The sequence shown here is derived from an EMBL/GenBank/DDBJ whole genome shotgun (WGS) entry which is preliminary data.</text>
</comment>
<gene>
    <name evidence="1" type="ORF">IHE45_07G061600</name>
</gene>
<evidence type="ECO:0000313" key="2">
    <source>
        <dbReference type="Proteomes" id="UP000827976"/>
    </source>
</evidence>
<dbReference type="EMBL" id="CM037017">
    <property type="protein sequence ID" value="KAH7677123.1"/>
    <property type="molecule type" value="Genomic_DNA"/>
</dbReference>
<dbReference type="EC" id="1.14.18.1" evidence="1"/>